<keyword evidence="4" id="KW-1185">Reference proteome</keyword>
<dbReference type="PANTHER" id="PTHR33755:SF6">
    <property type="entry name" value="PLASMID STABILIZATION SYSTEM PROTEIN"/>
    <property type="match status" value="1"/>
</dbReference>
<protein>
    <submittedName>
        <fullName evidence="3">Plasmid stabilization protein</fullName>
    </submittedName>
</protein>
<keyword evidence="2" id="KW-1277">Toxin-antitoxin system</keyword>
<dbReference type="AlphaFoldDB" id="A0A177NJ34"/>
<comment type="similarity">
    <text evidence="1">Belongs to the RelE toxin family.</text>
</comment>
<dbReference type="OrthoDB" id="9798046at2"/>
<gene>
    <name evidence="3" type="ORF">A1359_05460</name>
</gene>
<name>A0A177NJ34_9GAMM</name>
<organism evidence="3 4">
    <name type="scientific">Methylomonas lenta</name>
    <dbReference type="NCBI Taxonomy" id="980561"/>
    <lineage>
        <taxon>Bacteria</taxon>
        <taxon>Pseudomonadati</taxon>
        <taxon>Pseudomonadota</taxon>
        <taxon>Gammaproteobacteria</taxon>
        <taxon>Methylococcales</taxon>
        <taxon>Methylococcaceae</taxon>
        <taxon>Methylomonas</taxon>
    </lineage>
</organism>
<evidence type="ECO:0000313" key="4">
    <source>
        <dbReference type="Proteomes" id="UP000078476"/>
    </source>
</evidence>
<evidence type="ECO:0000256" key="2">
    <source>
        <dbReference type="ARBA" id="ARBA00022649"/>
    </source>
</evidence>
<proteinExistence type="inferred from homology"/>
<dbReference type="InterPro" id="IPR051803">
    <property type="entry name" value="TA_system_RelE-like_toxin"/>
</dbReference>
<dbReference type="STRING" id="980561.A1359_05460"/>
<evidence type="ECO:0000313" key="3">
    <source>
        <dbReference type="EMBL" id="OAI17895.1"/>
    </source>
</evidence>
<dbReference type="Pfam" id="PF05016">
    <property type="entry name" value="ParE_toxin"/>
    <property type="match status" value="1"/>
</dbReference>
<dbReference type="EMBL" id="LUUI01000084">
    <property type="protein sequence ID" value="OAI17895.1"/>
    <property type="molecule type" value="Genomic_DNA"/>
</dbReference>
<dbReference type="RefSeq" id="WP_066979612.1">
    <property type="nucleotide sequence ID" value="NZ_LUUI01000084.1"/>
</dbReference>
<dbReference type="InterPro" id="IPR007712">
    <property type="entry name" value="RelE/ParE_toxin"/>
</dbReference>
<dbReference type="InterPro" id="IPR035093">
    <property type="entry name" value="RelE/ParE_toxin_dom_sf"/>
</dbReference>
<dbReference type="PANTHER" id="PTHR33755">
    <property type="entry name" value="TOXIN PARE1-RELATED"/>
    <property type="match status" value="1"/>
</dbReference>
<dbReference type="Proteomes" id="UP000078476">
    <property type="component" value="Unassembled WGS sequence"/>
</dbReference>
<comment type="caution">
    <text evidence="3">The sequence shown here is derived from an EMBL/GenBank/DDBJ whole genome shotgun (WGS) entry which is preliminary data.</text>
</comment>
<accession>A0A177NJ34</accession>
<evidence type="ECO:0000256" key="1">
    <source>
        <dbReference type="ARBA" id="ARBA00006226"/>
    </source>
</evidence>
<reference evidence="3 4" key="1">
    <citation type="submission" date="2016-03" db="EMBL/GenBank/DDBJ databases">
        <authorList>
            <person name="Ploux O."/>
        </authorList>
    </citation>
    <scope>NUCLEOTIDE SEQUENCE [LARGE SCALE GENOMIC DNA]</scope>
    <source>
        <strain evidence="3 4">R-45370</strain>
    </source>
</reference>
<dbReference type="Gene3D" id="3.30.2310.20">
    <property type="entry name" value="RelE-like"/>
    <property type="match status" value="1"/>
</dbReference>
<sequence>MNKLIITPLAERDIESIGDYIAKDNPRRALSFVRELFDQCKTIAGNPLSYRLRPELDEGLRSCAYGNYVIFFSASKEEITIIRVLHGARDIPEEFS</sequence>